<dbReference type="CDD" id="cd11304">
    <property type="entry name" value="Cadherin_repeat"/>
    <property type="match status" value="6"/>
</dbReference>
<dbReference type="AlphaFoldDB" id="A0A3B3Z2A1"/>
<evidence type="ECO:0000256" key="5">
    <source>
        <dbReference type="ARBA" id="ARBA00022737"/>
    </source>
</evidence>
<dbReference type="Pfam" id="PF00028">
    <property type="entry name" value="Cadherin"/>
    <property type="match status" value="6"/>
</dbReference>
<keyword evidence="9" id="KW-0472">Membrane</keyword>
<dbReference type="InterPro" id="IPR020894">
    <property type="entry name" value="Cadherin_CS"/>
</dbReference>
<feature type="signal peptide" evidence="13">
    <location>
        <begin position="1"/>
        <end position="23"/>
    </location>
</feature>
<keyword evidence="16" id="KW-1185">Reference proteome</keyword>
<evidence type="ECO:0000256" key="7">
    <source>
        <dbReference type="ARBA" id="ARBA00022889"/>
    </source>
</evidence>
<organism evidence="15 16">
    <name type="scientific">Poecilia mexicana</name>
    <dbReference type="NCBI Taxonomy" id="48701"/>
    <lineage>
        <taxon>Eukaryota</taxon>
        <taxon>Metazoa</taxon>
        <taxon>Chordata</taxon>
        <taxon>Craniata</taxon>
        <taxon>Vertebrata</taxon>
        <taxon>Euteleostomi</taxon>
        <taxon>Actinopterygii</taxon>
        <taxon>Neopterygii</taxon>
        <taxon>Teleostei</taxon>
        <taxon>Neoteleostei</taxon>
        <taxon>Acanthomorphata</taxon>
        <taxon>Ovalentaria</taxon>
        <taxon>Atherinomorphae</taxon>
        <taxon>Cyprinodontiformes</taxon>
        <taxon>Poeciliidae</taxon>
        <taxon>Poeciliinae</taxon>
        <taxon>Poecilia</taxon>
    </lineage>
</organism>
<keyword evidence="6 12" id="KW-0106">Calcium</keyword>
<evidence type="ECO:0000256" key="13">
    <source>
        <dbReference type="SAM" id="SignalP"/>
    </source>
</evidence>
<keyword evidence="10" id="KW-1015">Disulfide bond</keyword>
<dbReference type="PROSITE" id="PS00232">
    <property type="entry name" value="CADHERIN_1"/>
    <property type="match status" value="2"/>
</dbReference>
<dbReference type="Gene3D" id="2.60.40.60">
    <property type="entry name" value="Cadherins"/>
    <property type="match status" value="6"/>
</dbReference>
<dbReference type="GO" id="GO:0005886">
    <property type="term" value="C:plasma membrane"/>
    <property type="evidence" value="ECO:0007669"/>
    <property type="project" value="InterPro"/>
</dbReference>
<feature type="domain" description="Cadherin" evidence="14">
    <location>
        <begin position="542"/>
        <end position="648"/>
    </location>
</feature>
<dbReference type="GO" id="GO:0007156">
    <property type="term" value="P:homophilic cell adhesion via plasma membrane adhesion molecules"/>
    <property type="evidence" value="ECO:0007669"/>
    <property type="project" value="InterPro"/>
</dbReference>
<evidence type="ECO:0000256" key="4">
    <source>
        <dbReference type="ARBA" id="ARBA00022729"/>
    </source>
</evidence>
<evidence type="ECO:0000256" key="11">
    <source>
        <dbReference type="ARBA" id="ARBA00023180"/>
    </source>
</evidence>
<dbReference type="InterPro" id="IPR002126">
    <property type="entry name" value="Cadherin-like_dom"/>
</dbReference>
<keyword evidence="4 13" id="KW-0732">Signal</keyword>
<dbReference type="FunFam" id="2.60.40.60:FF:000021">
    <property type="entry name" value="FAT atypical cadherin 1"/>
    <property type="match status" value="1"/>
</dbReference>
<reference evidence="15" key="2">
    <citation type="submission" date="2025-09" db="UniProtKB">
        <authorList>
            <consortium name="Ensembl"/>
        </authorList>
    </citation>
    <scope>IDENTIFICATION</scope>
</reference>
<evidence type="ECO:0000256" key="8">
    <source>
        <dbReference type="ARBA" id="ARBA00022989"/>
    </source>
</evidence>
<feature type="domain" description="Cadherin" evidence="14">
    <location>
        <begin position="336"/>
        <end position="437"/>
    </location>
</feature>
<protein>
    <recommendedName>
        <fullName evidence="14">Cadherin domain-containing protein</fullName>
    </recommendedName>
</protein>
<evidence type="ECO:0000256" key="2">
    <source>
        <dbReference type="ARBA" id="ARBA00022536"/>
    </source>
</evidence>
<evidence type="ECO:0000256" key="9">
    <source>
        <dbReference type="ARBA" id="ARBA00023136"/>
    </source>
</evidence>
<dbReference type="FunFam" id="2.60.40.60:FF:000061">
    <property type="entry name" value="FAT atypical cadherin 3"/>
    <property type="match status" value="1"/>
</dbReference>
<dbReference type="GO" id="GO:0009653">
    <property type="term" value="P:anatomical structure morphogenesis"/>
    <property type="evidence" value="ECO:0007669"/>
    <property type="project" value="UniProtKB-ARBA"/>
</dbReference>
<keyword evidence="7" id="KW-0130">Cell adhesion</keyword>
<feature type="domain" description="Cadherin" evidence="14">
    <location>
        <begin position="438"/>
        <end position="541"/>
    </location>
</feature>
<evidence type="ECO:0000259" key="14">
    <source>
        <dbReference type="PROSITE" id="PS50268"/>
    </source>
</evidence>
<dbReference type="SUPFAM" id="SSF49313">
    <property type="entry name" value="Cadherin-like"/>
    <property type="match status" value="6"/>
</dbReference>
<name>A0A3B3Z2A1_9TELE</name>
<dbReference type="PANTHER" id="PTHR24025:SF25">
    <property type="entry name" value="FAT ATYPICAL CADHERIN 1"/>
    <property type="match status" value="1"/>
</dbReference>
<feature type="domain" description="Cadherin" evidence="14">
    <location>
        <begin position="128"/>
        <end position="228"/>
    </location>
</feature>
<keyword evidence="3" id="KW-0812">Transmembrane</keyword>
<dbReference type="SMART" id="SM00112">
    <property type="entry name" value="CA"/>
    <property type="match status" value="6"/>
</dbReference>
<evidence type="ECO:0000256" key="10">
    <source>
        <dbReference type="ARBA" id="ARBA00023157"/>
    </source>
</evidence>
<dbReference type="InterPro" id="IPR015919">
    <property type="entry name" value="Cadherin-like_sf"/>
</dbReference>
<feature type="domain" description="Cadherin" evidence="14">
    <location>
        <begin position="31"/>
        <end position="127"/>
    </location>
</feature>
<evidence type="ECO:0000256" key="1">
    <source>
        <dbReference type="ARBA" id="ARBA00004167"/>
    </source>
</evidence>
<keyword evidence="5" id="KW-0677">Repeat</keyword>
<dbReference type="GO" id="GO:0005911">
    <property type="term" value="C:cell-cell junction"/>
    <property type="evidence" value="ECO:0007669"/>
    <property type="project" value="TreeGrafter"/>
</dbReference>
<dbReference type="STRING" id="48701.ENSPMEP00000033841"/>
<dbReference type="GO" id="GO:0005509">
    <property type="term" value="F:calcium ion binding"/>
    <property type="evidence" value="ECO:0007669"/>
    <property type="project" value="UniProtKB-UniRule"/>
</dbReference>
<evidence type="ECO:0000256" key="12">
    <source>
        <dbReference type="PROSITE-ProRule" id="PRU00043"/>
    </source>
</evidence>
<feature type="domain" description="Cadherin" evidence="14">
    <location>
        <begin position="229"/>
        <end position="335"/>
    </location>
</feature>
<dbReference type="FunFam" id="2.60.40.60:FF:000026">
    <property type="entry name" value="FAT atypical cadherin 1"/>
    <property type="match status" value="1"/>
</dbReference>
<reference evidence="15" key="1">
    <citation type="submission" date="2025-08" db="UniProtKB">
        <authorList>
            <consortium name="Ensembl"/>
        </authorList>
    </citation>
    <scope>IDENTIFICATION</scope>
</reference>
<dbReference type="PANTHER" id="PTHR24025">
    <property type="entry name" value="DESMOGLEIN FAMILY MEMBER"/>
    <property type="match status" value="1"/>
</dbReference>
<feature type="chain" id="PRO_5017260344" description="Cadherin domain-containing protein" evidence="13">
    <location>
        <begin position="24"/>
        <end position="666"/>
    </location>
</feature>
<accession>A0A3B3Z2A1</accession>
<evidence type="ECO:0000256" key="6">
    <source>
        <dbReference type="ARBA" id="ARBA00022837"/>
    </source>
</evidence>
<dbReference type="FunFam" id="2.60.40.60:FF:000058">
    <property type="entry name" value="FAT atypical cadherin 3"/>
    <property type="match status" value="1"/>
</dbReference>
<dbReference type="InterPro" id="IPR050971">
    <property type="entry name" value="Cadherin-domain_protein"/>
</dbReference>
<keyword evidence="2" id="KW-0245">EGF-like domain</keyword>
<dbReference type="Ensembl" id="ENSPMET00000029022.1">
    <property type="protein sequence ID" value="ENSPMEP00000033841.1"/>
    <property type="gene ID" value="ENSPMEG00000022723.1"/>
</dbReference>
<evidence type="ECO:0000313" key="16">
    <source>
        <dbReference type="Proteomes" id="UP000261480"/>
    </source>
</evidence>
<keyword evidence="8" id="KW-1133">Transmembrane helix</keyword>
<evidence type="ECO:0000256" key="3">
    <source>
        <dbReference type="ARBA" id="ARBA00022692"/>
    </source>
</evidence>
<proteinExistence type="predicted"/>
<sequence>FLPTILFVTIALLLQVLIRVIDTNNHRPQFTQQVYVVNVPEDEPAGTEVLQISAVDRDEKNKLTYTLLSSTDPFSLRKFRLDPGSVTGIISIQNFVLVVVARDNGKPPLSAEVEVPVTVVNKAMPVFERPFYSIEIPENIQLHSPVLHVQANDSEGPRIVYTISEGDPFKQFSIDFNTGVIHVIHPLDFETHPAYKLKIRATDSLTGAHSEVFVDIILEDVNDNAPVFLSNSYYANISEAAVIGTSVLQVVARDSDTGNNKEVFYQLVEERGKSSDYFSIDRESGIISTSQVLDHEEVQQHKLRVRAIDGGVPALTSEITVTVDITDLNDNAPVFTQHAYQTTISELAPRGHFVSQVQASDADSSDVKKLVFSIIAGNEEQNFAINKQTGAIVISNHRRPHMQPFYNLTVAVSDGVFRNSAVVMVTVIGANFHNPTFSQTEYMVEVIENSPVGTLVAEAEATDDDEGIYGQITYHIVNELAKDKFSINGKGEIFTLQSLDRENTVEKVIPISLIAKDGGGKVGFCVVNVIVTDANDNSPQFRAAEYKATIASDAPRGTTVLKIAASDADEGSNADIEYSIEADVGNVGENFEIHKTSGVIVTKESLIGLEDELYAFFVKAKDTGNPPRHSVVQVYIRILKLQFFLPLLLRLYLVKAKETNCFWVSC</sequence>
<evidence type="ECO:0000313" key="15">
    <source>
        <dbReference type="Ensembl" id="ENSPMEP00000033841.1"/>
    </source>
</evidence>
<comment type="subcellular location">
    <subcellularLocation>
        <location evidence="1">Membrane</location>
        <topology evidence="1">Single-pass membrane protein</topology>
    </subcellularLocation>
</comment>
<dbReference type="Proteomes" id="UP000261480">
    <property type="component" value="Unplaced"/>
</dbReference>
<dbReference type="PRINTS" id="PR00205">
    <property type="entry name" value="CADHERIN"/>
</dbReference>
<keyword evidence="11" id="KW-0325">Glycoprotein</keyword>
<dbReference type="PROSITE" id="PS50268">
    <property type="entry name" value="CADHERIN_2"/>
    <property type="match status" value="6"/>
</dbReference>
<dbReference type="FunFam" id="2.60.40.60:FF:000032">
    <property type="entry name" value="FAT atypical cadherin 1"/>
    <property type="match status" value="1"/>
</dbReference>